<proteinExistence type="predicted"/>
<dbReference type="OrthoDB" id="4158087at2759"/>
<reference evidence="2 3" key="1">
    <citation type="submission" date="2015-01" db="EMBL/GenBank/DDBJ databases">
        <title>The Genome Sequence of Fonsecaea multimorphosa CBS 102226.</title>
        <authorList>
            <consortium name="The Broad Institute Genomics Platform"/>
            <person name="Cuomo C."/>
            <person name="de Hoog S."/>
            <person name="Gorbushina A."/>
            <person name="Stielow B."/>
            <person name="Teixiera M."/>
            <person name="Abouelleil A."/>
            <person name="Chapman S.B."/>
            <person name="Priest M."/>
            <person name="Young S.K."/>
            <person name="Wortman J."/>
            <person name="Nusbaum C."/>
            <person name="Birren B."/>
        </authorList>
    </citation>
    <scope>NUCLEOTIDE SEQUENCE [LARGE SCALE GENOMIC DNA]</scope>
    <source>
        <strain evidence="2 3">CBS 102226</strain>
    </source>
</reference>
<sequence length="516" mass="57631">MTLQQQYLWVSVDSKGRVGRSDQQNSNIKSHCAQHYHQVSRQKIRIVPVDLAVPEVTATDSSRSSPARSVSSGEEREAAVQPDRRTVLHFSVEESNQERKGQTEHRVKKRKPQEWRRVRCHRFRKQSGGRAPQAEAFHIRQEVLQCLPEASDFDPGVGDPLMLWVKLTAFFTQAALLSNSRRTGTSVNDEQFAIQRALYSYKLSAIQMIRQRLSENPQSPDRNILLGVVTLAGCEFIANNPEEGRLHLEAGLEIAHARGGLCSLSDPELELMCLVDFDLAALSGKTPCTPLSEMEEAVYSRISEERTGHWGKSNLANLDCLRAAKASQTCKGLACLLQMTDGLNSSKYSKPVGQSQKDLVMRGLFAGFLLCSVQPQTPHSSHTGDIDLDEPLRVAGLLVVAATCLQNTPKDHLLDRLTADLALHLQLTPLPLYSPRPRTVASTMLWMYFVGAHGSLASQRQLFFLRGVAQVARLLGLEKWKEVREQLKCFPYVDDEFDGPFEEMWNSAVLFSSLPA</sequence>
<evidence type="ECO:0000256" key="1">
    <source>
        <dbReference type="SAM" id="MobiDB-lite"/>
    </source>
</evidence>
<organism evidence="2 3">
    <name type="scientific">Fonsecaea multimorphosa CBS 102226</name>
    <dbReference type="NCBI Taxonomy" id="1442371"/>
    <lineage>
        <taxon>Eukaryota</taxon>
        <taxon>Fungi</taxon>
        <taxon>Dikarya</taxon>
        <taxon>Ascomycota</taxon>
        <taxon>Pezizomycotina</taxon>
        <taxon>Eurotiomycetes</taxon>
        <taxon>Chaetothyriomycetidae</taxon>
        <taxon>Chaetothyriales</taxon>
        <taxon>Herpotrichiellaceae</taxon>
        <taxon>Fonsecaea</taxon>
    </lineage>
</organism>
<feature type="compositionally biased region" description="Basic and acidic residues" evidence="1">
    <location>
        <begin position="73"/>
        <end position="86"/>
    </location>
</feature>
<dbReference type="VEuPathDB" id="FungiDB:Z520_02596"/>
<dbReference type="EMBL" id="KN848064">
    <property type="protein sequence ID" value="KIY02457.1"/>
    <property type="molecule type" value="Genomic_DNA"/>
</dbReference>
<feature type="compositionally biased region" description="Basic and acidic residues" evidence="1">
    <location>
        <begin position="96"/>
        <end position="105"/>
    </location>
</feature>
<gene>
    <name evidence="2" type="ORF">Z520_02596</name>
</gene>
<evidence type="ECO:0008006" key="4">
    <source>
        <dbReference type="Google" id="ProtNLM"/>
    </source>
</evidence>
<accession>A0A0D2IZI1</accession>
<dbReference type="GeneID" id="27708342"/>
<dbReference type="RefSeq" id="XP_016636579.1">
    <property type="nucleotide sequence ID" value="XM_016773109.1"/>
</dbReference>
<dbReference type="Proteomes" id="UP000053411">
    <property type="component" value="Unassembled WGS sequence"/>
</dbReference>
<protein>
    <recommendedName>
        <fullName evidence="4">Transcription factor domain-containing protein</fullName>
    </recommendedName>
</protein>
<evidence type="ECO:0000313" key="2">
    <source>
        <dbReference type="EMBL" id="KIY02457.1"/>
    </source>
</evidence>
<dbReference type="AlphaFoldDB" id="A0A0D2IZI1"/>
<dbReference type="PANTHER" id="PTHR37540:SF10">
    <property type="entry name" value="SIGMA-70 REGION 2 FAMILY PROTEIN"/>
    <property type="match status" value="1"/>
</dbReference>
<feature type="compositionally biased region" description="Low complexity" evidence="1">
    <location>
        <begin position="61"/>
        <end position="72"/>
    </location>
</feature>
<dbReference type="PANTHER" id="PTHR37540">
    <property type="entry name" value="TRANSCRIPTION FACTOR (ACR-2), PUTATIVE-RELATED-RELATED"/>
    <property type="match status" value="1"/>
</dbReference>
<keyword evidence="3" id="KW-1185">Reference proteome</keyword>
<evidence type="ECO:0000313" key="3">
    <source>
        <dbReference type="Proteomes" id="UP000053411"/>
    </source>
</evidence>
<feature type="region of interest" description="Disordered" evidence="1">
    <location>
        <begin position="56"/>
        <end position="113"/>
    </location>
</feature>
<name>A0A0D2IZI1_9EURO</name>